<dbReference type="AlphaFoldDB" id="A0A9W9F5R5"/>
<keyword evidence="1" id="KW-0805">Transcription regulation</keyword>
<feature type="compositionally biased region" description="Low complexity" evidence="4">
    <location>
        <begin position="406"/>
        <end position="423"/>
    </location>
</feature>
<organism evidence="6 7">
    <name type="scientific">Penicillium angulare</name>
    <dbReference type="NCBI Taxonomy" id="116970"/>
    <lineage>
        <taxon>Eukaryota</taxon>
        <taxon>Fungi</taxon>
        <taxon>Dikarya</taxon>
        <taxon>Ascomycota</taxon>
        <taxon>Pezizomycotina</taxon>
        <taxon>Eurotiomycetes</taxon>
        <taxon>Eurotiomycetidae</taxon>
        <taxon>Eurotiales</taxon>
        <taxon>Aspergillaceae</taxon>
        <taxon>Penicillium</taxon>
    </lineage>
</organism>
<comment type="caution">
    <text evidence="6">The sequence shown here is derived from an EMBL/GenBank/DDBJ whole genome shotgun (WGS) entry which is preliminary data.</text>
</comment>
<feature type="compositionally biased region" description="Polar residues" evidence="4">
    <location>
        <begin position="179"/>
        <end position="188"/>
    </location>
</feature>
<dbReference type="PROSITE" id="PS51011">
    <property type="entry name" value="ARID"/>
    <property type="match status" value="1"/>
</dbReference>
<feature type="compositionally biased region" description="Polar residues" evidence="4">
    <location>
        <begin position="23"/>
        <end position="37"/>
    </location>
</feature>
<dbReference type="GO" id="GO:0016514">
    <property type="term" value="C:SWI/SNF complex"/>
    <property type="evidence" value="ECO:0007669"/>
    <property type="project" value="TreeGrafter"/>
</dbReference>
<feature type="region of interest" description="Disordered" evidence="4">
    <location>
        <begin position="403"/>
        <end position="552"/>
    </location>
</feature>
<dbReference type="PANTHER" id="PTHR13964:SF27">
    <property type="entry name" value="HAT-TRICK, ISOFORM D"/>
    <property type="match status" value="1"/>
</dbReference>
<evidence type="ECO:0000256" key="1">
    <source>
        <dbReference type="ARBA" id="ARBA00023015"/>
    </source>
</evidence>
<dbReference type="Proteomes" id="UP001149165">
    <property type="component" value="Unassembled WGS sequence"/>
</dbReference>
<feature type="domain" description="ARID" evidence="5">
    <location>
        <begin position="301"/>
        <end position="394"/>
    </location>
</feature>
<name>A0A9W9F5R5_9EURO</name>
<evidence type="ECO:0000259" key="5">
    <source>
        <dbReference type="PROSITE" id="PS51011"/>
    </source>
</evidence>
<dbReference type="EMBL" id="JAPQKH010000006">
    <property type="protein sequence ID" value="KAJ5094062.1"/>
    <property type="molecule type" value="Genomic_DNA"/>
</dbReference>
<reference evidence="6" key="2">
    <citation type="journal article" date="2023" name="IMA Fungus">
        <title>Comparative genomic study of the Penicillium genus elucidates a diverse pangenome and 15 lateral gene transfer events.</title>
        <authorList>
            <person name="Petersen C."/>
            <person name="Sorensen T."/>
            <person name="Nielsen M.R."/>
            <person name="Sondergaard T.E."/>
            <person name="Sorensen J.L."/>
            <person name="Fitzpatrick D.A."/>
            <person name="Frisvad J.C."/>
            <person name="Nielsen K.L."/>
        </authorList>
    </citation>
    <scope>NUCLEOTIDE SEQUENCE</scope>
    <source>
        <strain evidence="6">IBT 30069</strain>
    </source>
</reference>
<dbReference type="SUPFAM" id="SSF46774">
    <property type="entry name" value="ARID-like"/>
    <property type="match status" value="1"/>
</dbReference>
<feature type="compositionally biased region" description="Polar residues" evidence="4">
    <location>
        <begin position="47"/>
        <end position="57"/>
    </location>
</feature>
<accession>A0A9W9F5R5</accession>
<keyword evidence="3" id="KW-0539">Nucleus</keyword>
<feature type="region of interest" description="Disordered" evidence="4">
    <location>
        <begin position="19"/>
        <end position="145"/>
    </location>
</feature>
<keyword evidence="2" id="KW-0804">Transcription</keyword>
<dbReference type="OrthoDB" id="1938591at2759"/>
<sequence length="1030" mass="113391">MVRADGLVEPHDMNAWAVDASNLPGQDNGAFNPSTIDPSAAFLHASPNPQDPNQFQRMFNGVPRNASPGFHNPGQVIPSKRPRPEDGMPMSPRPAPGGVPGSRSQTPQVPYPGYQGPANGTPQYPQHPTPYQHLQQNASPNVTQSPVMQDFDQQSVRMGTASPSPFSPAGPHVGPHMSPPQSDHGSRVNTPQNANFMPGQGFPQGMNPQFQQGPGMTSAGPQQSMQAQLSGMQQGGMQQVPPGYHQAIASQQQRLHAMNMQNRQLNSHPQMGARPPAGMNPMANPQQMAAIRQMQQNMAKPTNPEGFMRTLQKFMMQRNLPFDTNPIISGRPINPVQLYGTVMKMGGSKKVTAMNAWPAVGQHLQFPQMQFPMAAQELREYHQRNLALYEQAYITSQQRQFAEQMQQQQQQHQQQPQQQHQHQQPPPPPQQQQQQPQPQPHGGMPRQPSDPSAMQMQSPALKPGHGFDQAQQVSQSPQNHTPIPNHAQATPVNGFQTPTPARNPSKPQTGHRASISRQSQPPIPPTDNAVQFATPTSVQQQPKATSATPVPQPVQVEHKIEQVTKVPIEDTFKPTVITERRLHGPIIVDEMYQLGEDISRLKPFMPSFAELGVVDIHALNMGLKSGIQAEIRVALDTLTTLSCEPTVPISLENCDDLVESLVDCAQNQVDFLIDHIPEVSEIVHLRSYEEVTRGCQTEFTSLAEVPEFGSVEYYLDRAVERLICITTIFRNFSFTETNLGILGMPDVTQVYADIFRSMGTRKMFLRTDQNTLDFMKDAVIFMSNLAHVMQIPGKEEALSLLNFLLAFAPMPEPTSNPDKLMFTTLNPSVHRYTPAAVDGLAKMLARDDPNRIYLGTIFSGDGAIPPRPDLLTRAFGLAICAIPDKKTLMVADARKVLLMHGLLAADVLSTFADGSMARSWLASVDGFAIHLLNLSCLLCNERLPHLTNVRQRGGHNANDADAYAFSSIIHRGLAILRRLAEKSKQVDSTSPIKLPSGVIPSKESLLGALLLTNMDPTIIRHLLAYARLAE</sequence>
<proteinExistence type="predicted"/>
<evidence type="ECO:0000313" key="7">
    <source>
        <dbReference type="Proteomes" id="UP001149165"/>
    </source>
</evidence>
<evidence type="ECO:0000256" key="3">
    <source>
        <dbReference type="ARBA" id="ARBA00023242"/>
    </source>
</evidence>
<evidence type="ECO:0000313" key="6">
    <source>
        <dbReference type="EMBL" id="KAJ5094062.1"/>
    </source>
</evidence>
<feature type="compositionally biased region" description="Polar residues" evidence="4">
    <location>
        <begin position="528"/>
        <end position="549"/>
    </location>
</feature>
<dbReference type="InterPro" id="IPR001606">
    <property type="entry name" value="ARID_dom"/>
</dbReference>
<dbReference type="CDD" id="cd16871">
    <property type="entry name" value="ARID_Swi1p-like"/>
    <property type="match status" value="1"/>
</dbReference>
<dbReference type="GO" id="GO:0000976">
    <property type="term" value="F:transcription cis-regulatory region binding"/>
    <property type="evidence" value="ECO:0007669"/>
    <property type="project" value="TreeGrafter"/>
</dbReference>
<dbReference type="InterPro" id="IPR051232">
    <property type="entry name" value="ARID/SWI1_ChromRemod"/>
</dbReference>
<dbReference type="GO" id="GO:0006357">
    <property type="term" value="P:regulation of transcription by RNA polymerase II"/>
    <property type="evidence" value="ECO:0007669"/>
    <property type="project" value="TreeGrafter"/>
</dbReference>
<dbReference type="Gene3D" id="1.10.150.60">
    <property type="entry name" value="ARID DNA-binding domain"/>
    <property type="match status" value="1"/>
</dbReference>
<dbReference type="InterPro" id="IPR036431">
    <property type="entry name" value="ARID_dom_sf"/>
</dbReference>
<keyword evidence="7" id="KW-1185">Reference proteome</keyword>
<evidence type="ECO:0000256" key="2">
    <source>
        <dbReference type="ARBA" id="ARBA00023163"/>
    </source>
</evidence>
<dbReference type="SMART" id="SM00501">
    <property type="entry name" value="BRIGHT"/>
    <property type="match status" value="1"/>
</dbReference>
<feature type="compositionally biased region" description="Low complexity" evidence="4">
    <location>
        <begin position="121"/>
        <end position="136"/>
    </location>
</feature>
<feature type="compositionally biased region" description="Polar residues" evidence="4">
    <location>
        <begin position="469"/>
        <end position="508"/>
    </location>
</feature>
<dbReference type="PANTHER" id="PTHR13964">
    <property type="entry name" value="RBP-RELATED"/>
    <property type="match status" value="1"/>
</dbReference>
<gene>
    <name evidence="6" type="ORF">N7456_009923</name>
</gene>
<reference evidence="6" key="1">
    <citation type="submission" date="2022-11" db="EMBL/GenBank/DDBJ databases">
        <authorList>
            <person name="Petersen C."/>
        </authorList>
    </citation>
    <scope>NUCLEOTIDE SEQUENCE</scope>
    <source>
        <strain evidence="6">IBT 30069</strain>
    </source>
</reference>
<feature type="region of interest" description="Disordered" evidence="4">
    <location>
        <begin position="157"/>
        <end position="188"/>
    </location>
</feature>
<evidence type="ECO:0000256" key="4">
    <source>
        <dbReference type="SAM" id="MobiDB-lite"/>
    </source>
</evidence>
<protein>
    <recommendedName>
        <fullName evidence="5">ARID domain-containing protein</fullName>
    </recommendedName>
</protein>
<feature type="compositionally biased region" description="Polar residues" evidence="4">
    <location>
        <begin position="449"/>
        <end position="458"/>
    </location>
</feature>
<dbReference type="Pfam" id="PF01388">
    <property type="entry name" value="ARID"/>
    <property type="match status" value="1"/>
</dbReference>
<dbReference type="SMART" id="SM01014">
    <property type="entry name" value="ARID"/>
    <property type="match status" value="1"/>
</dbReference>